<dbReference type="InterPro" id="IPR045851">
    <property type="entry name" value="AMP-bd_C_sf"/>
</dbReference>
<feature type="domain" description="AMP-dependent synthetase/ligase" evidence="1">
    <location>
        <begin position="12"/>
        <end position="387"/>
    </location>
</feature>
<keyword evidence="3" id="KW-1185">Reference proteome</keyword>
<dbReference type="CDD" id="cd05930">
    <property type="entry name" value="A_NRPS"/>
    <property type="match status" value="1"/>
</dbReference>
<dbReference type="Proteomes" id="UP000007845">
    <property type="component" value="Chromosome"/>
</dbReference>
<proteinExistence type="predicted"/>
<dbReference type="HOGENOM" id="CLU_000022_2_12_7"/>
<dbReference type="GO" id="GO:0044550">
    <property type="term" value="P:secondary metabolite biosynthetic process"/>
    <property type="evidence" value="ECO:0007669"/>
    <property type="project" value="TreeGrafter"/>
</dbReference>
<dbReference type="STRING" id="641491.DND132_0196"/>
<accession>F0JDX4</accession>
<evidence type="ECO:0000313" key="2">
    <source>
        <dbReference type="EMBL" id="EGB13414.1"/>
    </source>
</evidence>
<organism evidence="2 3">
    <name type="scientific">Pseudodesulfovibrio mercurii</name>
    <dbReference type="NCBI Taxonomy" id="641491"/>
    <lineage>
        <taxon>Bacteria</taxon>
        <taxon>Pseudomonadati</taxon>
        <taxon>Thermodesulfobacteriota</taxon>
        <taxon>Desulfovibrionia</taxon>
        <taxon>Desulfovibrionales</taxon>
        <taxon>Desulfovibrionaceae</taxon>
    </lineage>
</organism>
<name>F0JDX4_9BACT</name>
<dbReference type="EMBL" id="CP003220">
    <property type="protein sequence ID" value="EGB13414.1"/>
    <property type="molecule type" value="Genomic_DNA"/>
</dbReference>
<dbReference type="SMR" id="F0JDX4"/>
<dbReference type="GO" id="GO:0043041">
    <property type="term" value="P:amino acid activation for nonribosomal peptide biosynthetic process"/>
    <property type="evidence" value="ECO:0007669"/>
    <property type="project" value="TreeGrafter"/>
</dbReference>
<dbReference type="InterPro" id="IPR020845">
    <property type="entry name" value="AMP-binding_CS"/>
</dbReference>
<protein>
    <submittedName>
        <fullName evidence="2">Amino acid adenylation domain protein</fullName>
    </submittedName>
</protein>
<dbReference type="eggNOG" id="COG1020">
    <property type="taxonomic scope" value="Bacteria"/>
</dbReference>
<dbReference type="PANTHER" id="PTHR45527">
    <property type="entry name" value="NONRIBOSOMAL PEPTIDE SYNTHETASE"/>
    <property type="match status" value="1"/>
</dbReference>
<dbReference type="PANTHER" id="PTHR45527:SF1">
    <property type="entry name" value="FATTY ACID SYNTHASE"/>
    <property type="match status" value="1"/>
</dbReference>
<dbReference type="Gene3D" id="3.30.300.30">
    <property type="match status" value="1"/>
</dbReference>
<dbReference type="KEGG" id="ddn:DND132_0196"/>
<dbReference type="NCBIfam" id="TIGR01733">
    <property type="entry name" value="AA-adenyl-dom"/>
    <property type="match status" value="1"/>
</dbReference>
<reference evidence="2 3" key="1">
    <citation type="journal article" date="2011" name="J. Bacteriol.">
        <title>Genome sequence of the mercury-methylating strain Desulfovibrio desulfuricans ND132.</title>
        <authorList>
            <person name="Brown S.D."/>
            <person name="Gilmour C.C."/>
            <person name="Kucken A.M."/>
            <person name="Wall J.D."/>
            <person name="Elias D.A."/>
            <person name="Brandt C.C."/>
            <person name="Podar M."/>
            <person name="Chertkov O."/>
            <person name="Held B."/>
            <person name="Bruce D.C."/>
            <person name="Detter J.C."/>
            <person name="Tapia R."/>
            <person name="Han C.S."/>
            <person name="Goodwin L.A."/>
            <person name="Cheng J.F."/>
            <person name="Pitluck S."/>
            <person name="Woyke T."/>
            <person name="Mikhailova N."/>
            <person name="Ivanova N.N."/>
            <person name="Han J."/>
            <person name="Lucas S."/>
            <person name="Lapidus A.L."/>
            <person name="Land M.L."/>
            <person name="Hauser L.J."/>
            <person name="Palumbo A.V."/>
        </authorList>
    </citation>
    <scope>NUCLEOTIDE SEQUENCE [LARGE SCALE GENOMIC DNA]</scope>
    <source>
        <strain evidence="2 3">ND132</strain>
    </source>
</reference>
<dbReference type="PROSITE" id="PS00455">
    <property type="entry name" value="AMP_BINDING"/>
    <property type="match status" value="1"/>
</dbReference>
<evidence type="ECO:0000313" key="3">
    <source>
        <dbReference type="Proteomes" id="UP000007845"/>
    </source>
</evidence>
<dbReference type="InterPro" id="IPR042099">
    <property type="entry name" value="ANL_N_sf"/>
</dbReference>
<dbReference type="RefSeq" id="WP_014320842.1">
    <property type="nucleotide sequence ID" value="NC_016803.1"/>
</dbReference>
<dbReference type="InterPro" id="IPR000873">
    <property type="entry name" value="AMP-dep_synth/lig_dom"/>
</dbReference>
<dbReference type="SUPFAM" id="SSF56801">
    <property type="entry name" value="Acetyl-CoA synthetase-like"/>
    <property type="match status" value="1"/>
</dbReference>
<dbReference type="Pfam" id="PF00501">
    <property type="entry name" value="AMP-binding"/>
    <property type="match status" value="1"/>
</dbReference>
<dbReference type="Gene3D" id="3.40.50.12780">
    <property type="entry name" value="N-terminal domain of ligase-like"/>
    <property type="match status" value="1"/>
</dbReference>
<dbReference type="AlphaFoldDB" id="F0JDX4"/>
<dbReference type="GO" id="GO:0005737">
    <property type="term" value="C:cytoplasm"/>
    <property type="evidence" value="ECO:0007669"/>
    <property type="project" value="TreeGrafter"/>
</dbReference>
<dbReference type="GO" id="GO:0031177">
    <property type="term" value="F:phosphopantetheine binding"/>
    <property type="evidence" value="ECO:0007669"/>
    <property type="project" value="TreeGrafter"/>
</dbReference>
<gene>
    <name evidence="2" type="ORF">DND132_0196</name>
</gene>
<evidence type="ECO:0000259" key="1">
    <source>
        <dbReference type="Pfam" id="PF00501"/>
    </source>
</evidence>
<sequence length="530" mass="58382">MKTDSLISGFIRSADSYPDNLALFVDDTPYTYRELASRVQCIAHEILGKDNDSRQIGIYAYRSIHMYSAILAALLSGHCYVPLSPIFPQKRVQNTIAKAGTKIILTDGAHLASLLELLAESDESHSIIVLGEHEEGLHIPDQISLTSIPESRLKALSAEDAPLGMPTVDPGDIAYLLFTSGSTGDPKGVGITHRNALSMIAASIDRYQFNQEDSFTQLFDFTFDLSVFDIFVPLTVGGSIFCVPKGEMMLPHRFVNKHKLSVWFSVPAVAVFLSKFKLLKPDSLPHLRLALFCGEALLESSARDFALAAPNAILENLYGPTEATVYFTYYTYSPGTELGAEYKGIVPIGKPLPGLEAAIVDPNLKPVADGEVGELCLAGPQLAPGYWRNPGLTNTKFCPLNTSAREQDNRWYRTGDLARLDANGDIVFIGRIDDQIQIAGHRVELGEIEHLLRKSARLEHLVAIGHRPTPDIPYEILVFYSGSPETDLDAVCKENLPTYMQVKRFYQVETMPLNANGKVDRKALLARLAE</sequence>
<dbReference type="InterPro" id="IPR010071">
    <property type="entry name" value="AA_adenyl_dom"/>
</dbReference>